<dbReference type="InterPro" id="IPR036352">
    <property type="entry name" value="Semap_dom_sf"/>
</dbReference>
<dbReference type="SMART" id="SM00630">
    <property type="entry name" value="Sema"/>
    <property type="match status" value="1"/>
</dbReference>
<dbReference type="InterPro" id="IPR031148">
    <property type="entry name" value="Plexin"/>
</dbReference>
<comment type="caution">
    <text evidence="10">Lacks conserved residue(s) required for the propagation of feature annotation.</text>
</comment>
<dbReference type="SMART" id="SM00429">
    <property type="entry name" value="IPT"/>
    <property type="match status" value="4"/>
</dbReference>
<keyword evidence="2" id="KW-1003">Cell membrane</keyword>
<keyword evidence="9" id="KW-0325">Glycoprotein</keyword>
<dbReference type="PROSITE" id="PS51004">
    <property type="entry name" value="SEMA"/>
    <property type="match status" value="1"/>
</dbReference>
<dbReference type="GO" id="GO:0005886">
    <property type="term" value="C:plasma membrane"/>
    <property type="evidence" value="ECO:0007669"/>
    <property type="project" value="UniProtKB-SubCell"/>
</dbReference>
<dbReference type="CDD" id="cd00603">
    <property type="entry name" value="IPT_PCSR"/>
    <property type="match status" value="1"/>
</dbReference>
<dbReference type="InterPro" id="IPR013548">
    <property type="entry name" value="Plexin_cytoplasmic_RasGAP_dom"/>
</dbReference>
<keyword evidence="8" id="KW-1015">Disulfide bond</keyword>
<dbReference type="GO" id="GO:0008045">
    <property type="term" value="P:motor neuron axon guidance"/>
    <property type="evidence" value="ECO:0007669"/>
    <property type="project" value="TreeGrafter"/>
</dbReference>
<dbReference type="GO" id="GO:0002116">
    <property type="term" value="C:semaphorin receptor complex"/>
    <property type="evidence" value="ECO:0007669"/>
    <property type="project" value="TreeGrafter"/>
</dbReference>
<evidence type="ECO:0000256" key="4">
    <source>
        <dbReference type="ARBA" id="ARBA00022729"/>
    </source>
</evidence>
<dbReference type="SUPFAM" id="SSF81296">
    <property type="entry name" value="E set domains"/>
    <property type="match status" value="3"/>
</dbReference>
<dbReference type="InterPro" id="IPR002909">
    <property type="entry name" value="IPT_dom"/>
</dbReference>
<keyword evidence="5" id="KW-0677">Repeat</keyword>
<keyword evidence="6 11" id="KW-1133">Transmembrane helix</keyword>
<keyword evidence="7 11" id="KW-0472">Membrane</keyword>
<evidence type="ECO:0000256" key="5">
    <source>
        <dbReference type="ARBA" id="ARBA00022737"/>
    </source>
</evidence>
<sequence length="1802" mass="202515">MARVVTSCLILASIVTGSVLMQKLIGSVEIDTDISRMTTSRHGDIYVGTMNKIYHLNSELIQISSTVMDTATERENFLNVLFLVENFTTDIGLMTCGILSGCQMRNLANISIHSNITVSKGEDMSRLATPLLFSPDGCIRMGSTYDLFKVILTKGFSYAKLNEEKTKLISCGISNPMNFFDERELINNVAHFVYGFSIGKLDYYFMNQKKYGPTVSKFCQKDPYAYSEMPIHCAGEEYKVLKAMQYTRINQTDGLLVGVFTTSNESRSAVCLFKYSDFQNVMVENIKECFNGTNHFKPYFKSNTTCRKQNSDTLLNPIDYLCTDLEHYKKVVGNLTAVGEVISYGGNNSFKPLAAVGVIHISRRTLVLLGSLDGHVDEIIQNTDGTWSISNSFDLGTSSTTGRDILFDGGRRHFYVFSKSKVFQFQLQNCDEYKYCHLCLAHVKHTICGWCVLQNKCGILEDCESTIWLQGPAERECPVVTKITPPALHINSTQTHVKVQLNHQVPNDSNYSCSLSYSDLRFPATVGEDTVSCDLSPNWNFTSLSVDGLILVNVSIFSNWSGDAMVSDMLTVYDCSHVTRCTQCTRTDFSCSWCFTRNKCINEYEMCSDGDKVVKHADECPKINVDKTGVISVPNRIPDVFRYIHGQNFPNGTYTCKLNLSNEHGVGERLNSTMVRCKFNVNTTEVDASGDTCVSFWLLLEPNISIEINNTSKMEVHIYQCENLAGDDCSLCKSYTTVDKPMYECRWCGNKCQYGNNTSCIANECPPPSIAKVTPLTTHFNASAVITIEGKYLGVKFDEVNNSVTVGGKRCSPIEKEYLPSRRIVCRLEPFGYQARVNVTVRLPGKENVNFREQYSFQKPFIAKISPSIGPKSGGSLVRITGELLDTGNNVSVIIGDMICTDIRLENSSSVTCVTEANKGNILRPKQVSMNFNGAFEIGENVTFEYKDDPTIWNIYPLKSFNSGGRKIIITGADLYIIQQPKIYVVYKNGMETPKRICENINSTAIVCPSPGNIHKSPGDPKPRVAFIMDNVHSVKNVTHHFPNVSSEITYLDDPSIQEFETALVYKEILVIKGSNLMDATDKGDITVSVGNGSCNVTALNSDEILCRPPSDKPEGATCDNSTEDQQKSMYAVKIIVKIGDFSFSPGCLRYHIDSEEKSYLIIIVGAGAAVFLAVVLSAVLGCIVTKRKTTKQKKDFMLQMDIIEGEVRNQCREAFAELQTAMTDLKNELEGGNVLVRDYDNFTYNVLFPGRKDHPVLQQTILELKSCHRGLEIFKNLLRNKHFLLTFIKTLEAEGADIKVKSEIASLLMVVNQDNMQYITDVMKTLLEELIDHAVASRNEKILLRRSECVVEKLLTHWLSLCLYDYLKHSTGSALFYLYKAIKFQVEKGPVDYITGCAKYTLSEEKIFTGRNQDTQPRSLNITVKHRMRTDAEEKALTCTVLDCDTISQAKMKMLDTFYKNIPYSQRPSVHTTVLEQVDGENCLPLLDEDDTNVKDGLWKCLNTLRHYKILSGAVMRLSFSSQIRSSNIALEDVEPELIFTATIKRQKTILRTISGSHFWHLTKQHIETEGMKLSSDLFLPTLLNTKGTLQVYIDDFFQKMLTADDQVPMAIKYLFDFFESCAQKHGITDPDVLHTWKCNSLLLRFWVNIIKNPEFVFDIYKSSILNSCLSVIAQTLMDSCSTAELVLGKHSPSNKLLFAKDIPRYKHMVRAYFQSVNQKPSVSDQDMNSFLNDLSKNVSDKLYPTSAFLELYKHAYSIKQPLIAAFEETEESSCSVPTHELLKRLHQVYDGVGPQLPARG</sequence>
<feature type="signal peptide" evidence="12">
    <location>
        <begin position="1"/>
        <end position="17"/>
    </location>
</feature>
<accession>A0AAE0W2P1</accession>
<dbReference type="SUPFAM" id="SSF101912">
    <property type="entry name" value="Sema domain"/>
    <property type="match status" value="1"/>
</dbReference>
<dbReference type="InterPro" id="IPR013783">
    <property type="entry name" value="Ig-like_fold"/>
</dbReference>
<dbReference type="GO" id="GO:0007162">
    <property type="term" value="P:negative regulation of cell adhesion"/>
    <property type="evidence" value="ECO:0007669"/>
    <property type="project" value="TreeGrafter"/>
</dbReference>
<evidence type="ECO:0000256" key="8">
    <source>
        <dbReference type="ARBA" id="ARBA00023157"/>
    </source>
</evidence>
<evidence type="ECO:0000256" key="10">
    <source>
        <dbReference type="PROSITE-ProRule" id="PRU00352"/>
    </source>
</evidence>
<reference evidence="14" key="3">
    <citation type="submission" date="2023-05" db="EMBL/GenBank/DDBJ databases">
        <authorList>
            <person name="Smith C.H."/>
        </authorList>
    </citation>
    <scope>NUCLEOTIDE SEQUENCE</scope>
    <source>
        <strain evidence="14">CHS0354</strain>
        <tissue evidence="14">Mantle</tissue>
    </source>
</reference>
<dbReference type="Gene3D" id="2.130.10.10">
    <property type="entry name" value="YVTN repeat-like/Quinoprotein amine dehydrogenase"/>
    <property type="match status" value="1"/>
</dbReference>
<proteinExistence type="predicted"/>
<dbReference type="Gene3D" id="3.10.20.90">
    <property type="entry name" value="Phosphatidylinositol 3-kinase Catalytic Subunit, Chain A, domain 1"/>
    <property type="match status" value="1"/>
</dbReference>
<dbReference type="GO" id="GO:0008360">
    <property type="term" value="P:regulation of cell shape"/>
    <property type="evidence" value="ECO:0007669"/>
    <property type="project" value="TreeGrafter"/>
</dbReference>
<evidence type="ECO:0000259" key="13">
    <source>
        <dbReference type="PROSITE" id="PS51004"/>
    </source>
</evidence>
<reference evidence="14" key="2">
    <citation type="journal article" date="2021" name="Genome Biol. Evol.">
        <title>Developing a high-quality reference genome for a parasitic bivalve with doubly uniparental inheritance (Bivalvia: Unionida).</title>
        <authorList>
            <person name="Smith C.H."/>
        </authorList>
    </citation>
    <scope>NUCLEOTIDE SEQUENCE</scope>
    <source>
        <strain evidence="14">CHS0354</strain>
        <tissue evidence="14">Mantle</tissue>
    </source>
</reference>
<evidence type="ECO:0000256" key="9">
    <source>
        <dbReference type="ARBA" id="ARBA00023180"/>
    </source>
</evidence>
<gene>
    <name evidence="14" type="ORF">CHS0354_012862</name>
</gene>
<reference evidence="14" key="1">
    <citation type="journal article" date="2021" name="Genome Biol. Evol.">
        <title>A High-Quality Reference Genome for a Parasitic Bivalve with Doubly Uniparental Inheritance (Bivalvia: Unionida).</title>
        <authorList>
            <person name="Smith C.H."/>
        </authorList>
    </citation>
    <scope>NUCLEOTIDE SEQUENCE</scope>
    <source>
        <strain evidence="14">CHS0354</strain>
    </source>
</reference>
<dbReference type="InterPro" id="IPR016201">
    <property type="entry name" value="PSI"/>
</dbReference>
<dbReference type="Proteomes" id="UP001195483">
    <property type="component" value="Unassembled WGS sequence"/>
</dbReference>
<dbReference type="GO" id="GO:0050772">
    <property type="term" value="P:positive regulation of axonogenesis"/>
    <property type="evidence" value="ECO:0007669"/>
    <property type="project" value="TreeGrafter"/>
</dbReference>
<dbReference type="InterPro" id="IPR014756">
    <property type="entry name" value="Ig_E-set"/>
</dbReference>
<organism evidence="14 15">
    <name type="scientific">Potamilus streckersoni</name>
    <dbReference type="NCBI Taxonomy" id="2493646"/>
    <lineage>
        <taxon>Eukaryota</taxon>
        <taxon>Metazoa</taxon>
        <taxon>Spiralia</taxon>
        <taxon>Lophotrochozoa</taxon>
        <taxon>Mollusca</taxon>
        <taxon>Bivalvia</taxon>
        <taxon>Autobranchia</taxon>
        <taxon>Heteroconchia</taxon>
        <taxon>Palaeoheterodonta</taxon>
        <taxon>Unionida</taxon>
        <taxon>Unionoidea</taxon>
        <taxon>Unionidae</taxon>
        <taxon>Ambleminae</taxon>
        <taxon>Lampsilini</taxon>
        <taxon>Potamilus</taxon>
    </lineage>
</organism>
<dbReference type="Pfam" id="PF01833">
    <property type="entry name" value="TIG"/>
    <property type="match status" value="3"/>
</dbReference>
<dbReference type="Gene3D" id="1.10.506.10">
    <property type="entry name" value="GTPase Activation - p120gap, domain 1"/>
    <property type="match status" value="1"/>
</dbReference>
<dbReference type="PANTHER" id="PTHR22625:SF44">
    <property type="entry name" value="PLEXIN-B"/>
    <property type="match status" value="1"/>
</dbReference>
<dbReference type="Gene3D" id="2.60.40.10">
    <property type="entry name" value="Immunoglobulins"/>
    <property type="match status" value="5"/>
</dbReference>
<dbReference type="GO" id="GO:0097374">
    <property type="term" value="P:sensory neuron axon guidance"/>
    <property type="evidence" value="ECO:0007669"/>
    <property type="project" value="TreeGrafter"/>
</dbReference>
<dbReference type="GO" id="GO:0017154">
    <property type="term" value="F:semaphorin receptor activity"/>
    <property type="evidence" value="ECO:0007669"/>
    <property type="project" value="InterPro"/>
</dbReference>
<dbReference type="Pfam" id="PF08337">
    <property type="entry name" value="Plexin_cytopl"/>
    <property type="match status" value="1"/>
</dbReference>
<dbReference type="PANTHER" id="PTHR22625">
    <property type="entry name" value="PLEXIN"/>
    <property type="match status" value="1"/>
</dbReference>
<name>A0AAE0W2P1_9BIVA</name>
<evidence type="ECO:0000313" key="15">
    <source>
        <dbReference type="Proteomes" id="UP001195483"/>
    </source>
</evidence>
<evidence type="ECO:0000256" key="1">
    <source>
        <dbReference type="ARBA" id="ARBA00004162"/>
    </source>
</evidence>
<dbReference type="InterPro" id="IPR001627">
    <property type="entry name" value="Semap_dom"/>
</dbReference>
<keyword evidence="4 12" id="KW-0732">Signal</keyword>
<dbReference type="InterPro" id="IPR015943">
    <property type="entry name" value="WD40/YVTN_repeat-like_dom_sf"/>
</dbReference>
<comment type="caution">
    <text evidence="14">The sequence shown here is derived from an EMBL/GenBank/DDBJ whole genome shotgun (WGS) entry which is preliminary data.</text>
</comment>
<dbReference type="Pfam" id="PF01403">
    <property type="entry name" value="Sema"/>
    <property type="match status" value="1"/>
</dbReference>
<dbReference type="EMBL" id="JAEAOA010000772">
    <property type="protein sequence ID" value="KAK3599251.1"/>
    <property type="molecule type" value="Genomic_DNA"/>
</dbReference>
<dbReference type="SMART" id="SM00423">
    <property type="entry name" value="PSI"/>
    <property type="match status" value="2"/>
</dbReference>
<evidence type="ECO:0000256" key="7">
    <source>
        <dbReference type="ARBA" id="ARBA00023136"/>
    </source>
</evidence>
<evidence type="ECO:0000256" key="11">
    <source>
        <dbReference type="SAM" id="Phobius"/>
    </source>
</evidence>
<evidence type="ECO:0000256" key="3">
    <source>
        <dbReference type="ARBA" id="ARBA00022692"/>
    </source>
</evidence>
<dbReference type="SUPFAM" id="SSF103575">
    <property type="entry name" value="Plexin repeat"/>
    <property type="match status" value="1"/>
</dbReference>
<dbReference type="SUPFAM" id="SSF48350">
    <property type="entry name" value="GTPase activation domain, GAP"/>
    <property type="match status" value="1"/>
</dbReference>
<dbReference type="InterPro" id="IPR008936">
    <property type="entry name" value="Rho_GTPase_activation_prot"/>
</dbReference>
<keyword evidence="3 11" id="KW-0812">Transmembrane</keyword>
<feature type="chain" id="PRO_5042180025" description="Sema domain-containing protein" evidence="12">
    <location>
        <begin position="18"/>
        <end position="1802"/>
    </location>
</feature>
<dbReference type="InterPro" id="IPR046800">
    <property type="entry name" value="Plexin_RBD"/>
</dbReference>
<feature type="domain" description="Sema" evidence="13">
    <location>
        <begin position="1"/>
        <end position="427"/>
    </location>
</feature>
<dbReference type="GO" id="GO:0030334">
    <property type="term" value="P:regulation of cell migration"/>
    <property type="evidence" value="ECO:0007669"/>
    <property type="project" value="TreeGrafter"/>
</dbReference>
<comment type="subcellular location">
    <subcellularLocation>
        <location evidence="1">Cell membrane</location>
        <topology evidence="1">Single-pass membrane protein</topology>
    </subcellularLocation>
</comment>
<protein>
    <recommendedName>
        <fullName evidence="13">Sema domain-containing protein</fullName>
    </recommendedName>
</protein>
<evidence type="ECO:0000256" key="2">
    <source>
        <dbReference type="ARBA" id="ARBA00022475"/>
    </source>
</evidence>
<evidence type="ECO:0000313" key="14">
    <source>
        <dbReference type="EMBL" id="KAK3599251.1"/>
    </source>
</evidence>
<dbReference type="CDD" id="cd12205">
    <property type="entry name" value="RasGAP_plexin"/>
    <property type="match status" value="1"/>
</dbReference>
<feature type="transmembrane region" description="Helical" evidence="11">
    <location>
        <begin position="1160"/>
        <end position="1185"/>
    </location>
</feature>
<evidence type="ECO:0000256" key="12">
    <source>
        <dbReference type="SAM" id="SignalP"/>
    </source>
</evidence>
<evidence type="ECO:0000256" key="6">
    <source>
        <dbReference type="ARBA" id="ARBA00022989"/>
    </source>
</evidence>
<dbReference type="Pfam" id="PF20170">
    <property type="entry name" value="Plexin_RBD"/>
    <property type="match status" value="1"/>
</dbReference>
<keyword evidence="15" id="KW-1185">Reference proteome</keyword>